<accession>A0A9D1SJ93</accession>
<evidence type="ECO:0000256" key="1">
    <source>
        <dbReference type="ARBA" id="ARBA00022829"/>
    </source>
</evidence>
<dbReference type="Gene3D" id="1.10.10.580">
    <property type="entry name" value="Structural maintenance of chromosome 1. Chain E"/>
    <property type="match status" value="1"/>
</dbReference>
<dbReference type="AlphaFoldDB" id="A0A9D1SJ93"/>
<keyword evidence="1" id="KW-0159">Chromosome partition</keyword>
<reference evidence="3" key="1">
    <citation type="submission" date="2020-10" db="EMBL/GenBank/DDBJ databases">
        <authorList>
            <person name="Gilroy R."/>
        </authorList>
    </citation>
    <scope>NUCLEOTIDE SEQUENCE</scope>
    <source>
        <strain evidence="3">9366</strain>
    </source>
</reference>
<dbReference type="InterPro" id="IPR023093">
    <property type="entry name" value="ScpA-like_C"/>
</dbReference>
<evidence type="ECO:0000313" key="3">
    <source>
        <dbReference type="EMBL" id="HIU62241.1"/>
    </source>
</evidence>
<dbReference type="PANTHER" id="PTHR33969">
    <property type="entry name" value="SEGREGATION AND CONDENSATION PROTEIN A"/>
    <property type="match status" value="1"/>
</dbReference>
<organism evidence="3 4">
    <name type="scientific">Candidatus Caccalectryoclostridium excrementigallinarum</name>
    <dbReference type="NCBI Taxonomy" id="2840710"/>
    <lineage>
        <taxon>Bacteria</taxon>
        <taxon>Bacillati</taxon>
        <taxon>Bacillota</taxon>
        <taxon>Clostridia</taxon>
        <taxon>Christensenellales</taxon>
        <taxon>Christensenellaceae</taxon>
        <taxon>Christensenellaceae incertae sedis</taxon>
        <taxon>Candidatus Caccalectryoclostridium</taxon>
    </lineage>
</organism>
<dbReference type="Gene3D" id="6.10.250.2410">
    <property type="match status" value="1"/>
</dbReference>
<proteinExistence type="predicted"/>
<name>A0A9D1SJ93_9FIRM</name>
<dbReference type="PANTHER" id="PTHR33969:SF2">
    <property type="entry name" value="SEGREGATION AND CONDENSATION PROTEIN A"/>
    <property type="match status" value="1"/>
</dbReference>
<gene>
    <name evidence="3" type="ORF">IAB07_00545</name>
</gene>
<reference evidence="3" key="2">
    <citation type="journal article" date="2021" name="PeerJ">
        <title>Extensive microbial diversity within the chicken gut microbiome revealed by metagenomics and culture.</title>
        <authorList>
            <person name="Gilroy R."/>
            <person name="Ravi A."/>
            <person name="Getino M."/>
            <person name="Pursley I."/>
            <person name="Horton D.L."/>
            <person name="Alikhan N.F."/>
            <person name="Baker D."/>
            <person name="Gharbi K."/>
            <person name="Hall N."/>
            <person name="Watson M."/>
            <person name="Adriaenssens E.M."/>
            <person name="Foster-Nyarko E."/>
            <person name="Jarju S."/>
            <person name="Secka A."/>
            <person name="Antonio M."/>
            <person name="Oren A."/>
            <person name="Chaudhuri R.R."/>
            <person name="La Ragione R."/>
            <person name="Hildebrand F."/>
            <person name="Pallen M.J."/>
        </authorList>
    </citation>
    <scope>NUCLEOTIDE SEQUENCE</scope>
    <source>
        <strain evidence="3">9366</strain>
    </source>
</reference>
<dbReference type="GO" id="GO:0007059">
    <property type="term" value="P:chromosome segregation"/>
    <property type="evidence" value="ECO:0007669"/>
    <property type="project" value="UniProtKB-KW"/>
</dbReference>
<comment type="caution">
    <text evidence="3">The sequence shown here is derived from an EMBL/GenBank/DDBJ whole genome shotgun (WGS) entry which is preliminary data.</text>
</comment>
<dbReference type="InterPro" id="IPR003768">
    <property type="entry name" value="ScpA"/>
</dbReference>
<evidence type="ECO:0000313" key="4">
    <source>
        <dbReference type="Proteomes" id="UP000824145"/>
    </source>
</evidence>
<protein>
    <recommendedName>
        <fullName evidence="2">Segregation and condensation protein A</fullName>
    </recommendedName>
</protein>
<dbReference type="Pfam" id="PF02616">
    <property type="entry name" value="SMC_ScpA"/>
    <property type="match status" value="1"/>
</dbReference>
<evidence type="ECO:0000256" key="2">
    <source>
        <dbReference type="ARBA" id="ARBA00044777"/>
    </source>
</evidence>
<dbReference type="Proteomes" id="UP000824145">
    <property type="component" value="Unassembled WGS sequence"/>
</dbReference>
<sequence>MAAQAFEYHASDKLKFSLSEFEFEGPIALLYTLIVEGEYQIDNFPISEITGQYMEYMREIDTLDMDVAADFLAMAATLLEIKSRSVLPPAEEEAFMDDGDEWQEDPRERLEFQLRLYEIFKQQSLQLRSLETTNRFTREPVYTDEDAKIVIKSFNLDSLIDAYGKILFNFSDEDRKTSTKKIARDTYTVAEKIVYITTVLAEKKSVEFSELFTSVFDKSEVIATFSALLELMKKQVAKAEQKELFGEIYIRLDENFDIEKADMRQLATTEEDE</sequence>
<dbReference type="EMBL" id="DVNJ01000001">
    <property type="protein sequence ID" value="HIU62241.1"/>
    <property type="molecule type" value="Genomic_DNA"/>
</dbReference>